<reference evidence="6 7" key="1">
    <citation type="submission" date="2017-09" db="EMBL/GenBank/DDBJ databases">
        <authorList>
            <consortium name="International Durum Wheat Genome Sequencing Consortium (IDWGSC)"/>
            <person name="Milanesi L."/>
        </authorList>
    </citation>
    <scope>NUCLEOTIDE SEQUENCE [LARGE SCALE GENOMIC DNA]</scope>
    <source>
        <strain evidence="7">cv. Svevo</strain>
    </source>
</reference>
<evidence type="ECO:0000313" key="7">
    <source>
        <dbReference type="Proteomes" id="UP000324705"/>
    </source>
</evidence>
<dbReference type="OMA" id="WCSLENW"/>
<feature type="compositionally biased region" description="Low complexity" evidence="4">
    <location>
        <begin position="47"/>
        <end position="65"/>
    </location>
</feature>
<dbReference type="EMBL" id="LT934113">
    <property type="protein sequence ID" value="VAH38463.1"/>
    <property type="molecule type" value="Genomic_DNA"/>
</dbReference>
<dbReference type="SUPFAM" id="SSF74788">
    <property type="entry name" value="Cullin repeat-like"/>
    <property type="match status" value="1"/>
</dbReference>
<protein>
    <recommendedName>
        <fullName evidence="3">Exocyst subunit Exo70 family protein</fullName>
    </recommendedName>
</protein>
<keyword evidence="3" id="KW-0268">Exocytosis</keyword>
<dbReference type="GO" id="GO:0015031">
    <property type="term" value="P:protein transport"/>
    <property type="evidence" value="ECO:0007669"/>
    <property type="project" value="UniProtKB-KW"/>
</dbReference>
<keyword evidence="3" id="KW-0653">Protein transport</keyword>
<dbReference type="Pfam" id="PF03081">
    <property type="entry name" value="Exo70_C"/>
    <property type="match status" value="1"/>
</dbReference>
<dbReference type="GO" id="GO:0005546">
    <property type="term" value="F:phosphatidylinositol-4,5-bisphosphate binding"/>
    <property type="evidence" value="ECO:0007669"/>
    <property type="project" value="InterPro"/>
</dbReference>
<feature type="domain" description="Exocyst complex subunit Exo70 C-terminal" evidence="5">
    <location>
        <begin position="184"/>
        <end position="491"/>
    </location>
</feature>
<dbReference type="Proteomes" id="UP000324705">
    <property type="component" value="Chromosome 2A"/>
</dbReference>
<accession>A0A9R1P7W2</accession>
<dbReference type="Gramene" id="TRITD2Av1G282490.1">
    <property type="protein sequence ID" value="TRITD2Av1G282490.1"/>
    <property type="gene ID" value="TRITD2Av1G282490"/>
</dbReference>
<feature type="region of interest" description="Disordered" evidence="4">
    <location>
        <begin position="1"/>
        <end position="21"/>
    </location>
</feature>
<dbReference type="AlphaFoldDB" id="A0A9R1P7W2"/>
<dbReference type="InterPro" id="IPR046364">
    <property type="entry name" value="Exo70_C"/>
</dbReference>
<dbReference type="PANTHER" id="PTHR12542:SF155">
    <property type="entry name" value="EXOCYST SUBUNIT EXO70 FAMILY PROTEIN"/>
    <property type="match status" value="1"/>
</dbReference>
<keyword evidence="7" id="KW-1185">Reference proteome</keyword>
<feature type="region of interest" description="Disordered" evidence="4">
    <location>
        <begin position="45"/>
        <end position="65"/>
    </location>
</feature>
<proteinExistence type="inferred from homology"/>
<evidence type="ECO:0000313" key="6">
    <source>
        <dbReference type="EMBL" id="VAH38463.1"/>
    </source>
</evidence>
<keyword evidence="2 3" id="KW-0813">Transport</keyword>
<comment type="function">
    <text evidence="3">Component of the exocyst complex.</text>
</comment>
<evidence type="ECO:0000256" key="3">
    <source>
        <dbReference type="RuleBase" id="RU365026"/>
    </source>
</evidence>
<dbReference type="InterPro" id="IPR004140">
    <property type="entry name" value="Exo70"/>
</dbReference>
<evidence type="ECO:0000256" key="4">
    <source>
        <dbReference type="SAM" id="MobiDB-lite"/>
    </source>
</evidence>
<dbReference type="PANTHER" id="PTHR12542">
    <property type="entry name" value="EXOCYST COMPLEX PROTEIN EXO70"/>
    <property type="match status" value="1"/>
</dbReference>
<dbReference type="GO" id="GO:0000145">
    <property type="term" value="C:exocyst"/>
    <property type="evidence" value="ECO:0007669"/>
    <property type="project" value="InterPro"/>
</dbReference>
<dbReference type="InterPro" id="IPR016159">
    <property type="entry name" value="Cullin_repeat-like_dom_sf"/>
</dbReference>
<evidence type="ECO:0000259" key="5">
    <source>
        <dbReference type="Pfam" id="PF03081"/>
    </source>
</evidence>
<sequence length="497" mass="56042">MAEQLASVPEESATGFAAPCPPPNSYREDILSVGVVWPEWRVTSTHSSQSGHSGSNYSSDSGASRSNNSGYSSGSVFAGAADLGAKELTKIAQRMFSDGYLQRIFQTFIESSSSPVVPYDDWCSLENWFIELDADWVLQRHNNHDLRQQLQEAPVSRLEEFVERWIRALTVILASIKELVAATHEMPAVVRFAKASISPMLVFVDAVVHVFELEKLQAALHTYVCVSNASYDMCTMHLISSKAPSFFSDIGAPLDRARQRLRWAISKKMWDLVLELDHDDSWPIEILQGESKIHKNIRLAAECIVLMRKAHASTQKNSAGSHHTGELIGNLIHNTTGYLKRLILAKSKLFTNPSVRYMFLLNNSHFIAQVSEPSGDHQGLKLTPECQKHMDSYLHASWGQVLSCLQKSKFPGPLRHWISTSSLAKFETVFHQTYQAQKLWKVPDPRLRDVLRKAITRRVISGYRNYLKEHPRLQKHVGRESSSPEILEEMLGELFEG</sequence>
<organism evidence="6 7">
    <name type="scientific">Triticum turgidum subsp. durum</name>
    <name type="common">Durum wheat</name>
    <name type="synonym">Triticum durum</name>
    <dbReference type="NCBI Taxonomy" id="4567"/>
    <lineage>
        <taxon>Eukaryota</taxon>
        <taxon>Viridiplantae</taxon>
        <taxon>Streptophyta</taxon>
        <taxon>Embryophyta</taxon>
        <taxon>Tracheophyta</taxon>
        <taxon>Spermatophyta</taxon>
        <taxon>Magnoliopsida</taxon>
        <taxon>Liliopsida</taxon>
        <taxon>Poales</taxon>
        <taxon>Poaceae</taxon>
        <taxon>BOP clade</taxon>
        <taxon>Pooideae</taxon>
        <taxon>Triticodae</taxon>
        <taxon>Triticeae</taxon>
        <taxon>Triticinae</taxon>
        <taxon>Triticum</taxon>
    </lineage>
</organism>
<gene>
    <name evidence="6" type="ORF">TRITD_2Av1G282490</name>
</gene>
<dbReference type="Gene3D" id="1.20.1280.170">
    <property type="entry name" value="Exocyst complex component Exo70"/>
    <property type="match status" value="1"/>
</dbReference>
<comment type="similarity">
    <text evidence="1 3">Belongs to the EXO70 family.</text>
</comment>
<evidence type="ECO:0000256" key="2">
    <source>
        <dbReference type="ARBA" id="ARBA00022448"/>
    </source>
</evidence>
<dbReference type="GO" id="GO:0006887">
    <property type="term" value="P:exocytosis"/>
    <property type="evidence" value="ECO:0007669"/>
    <property type="project" value="UniProtKB-KW"/>
</dbReference>
<name>A0A9R1P7W2_TRITD</name>
<evidence type="ECO:0000256" key="1">
    <source>
        <dbReference type="ARBA" id="ARBA00006756"/>
    </source>
</evidence>